<comment type="caution">
    <text evidence="2">The sequence shown here is derived from an EMBL/GenBank/DDBJ whole genome shotgun (WGS) entry which is preliminary data.</text>
</comment>
<reference evidence="2 3" key="1">
    <citation type="submission" date="2018-12" db="EMBL/GenBank/DDBJ databases">
        <authorList>
            <person name="Toschakov S.V."/>
        </authorList>
    </citation>
    <scope>NUCLEOTIDE SEQUENCE [LARGE SCALE GENOMIC DNA]</scope>
    <source>
        <strain evidence="2 3">GM2012</strain>
    </source>
</reference>
<evidence type="ECO:0000313" key="2">
    <source>
        <dbReference type="EMBL" id="RUL86314.1"/>
    </source>
</evidence>
<dbReference type="OrthoDB" id="9850573at2"/>
<evidence type="ECO:0000313" key="3">
    <source>
        <dbReference type="Proteomes" id="UP000280296"/>
    </source>
</evidence>
<feature type="chain" id="PRO_5019181657" evidence="1">
    <location>
        <begin position="25"/>
        <end position="233"/>
    </location>
</feature>
<keyword evidence="3" id="KW-1185">Reference proteome</keyword>
<accession>A0A432MHL8</accession>
<dbReference type="AlphaFoldDB" id="A0A432MHL8"/>
<sequence length="233" mass="24136">MPRLARFAPALIGLALAAPATARAQSHAHPAGSECAYCAANHATSLTPVVQERRGPLGLLGGRRVVVPAGHHVEGTVPAAPSWSSQAAALPPASAWGANPSDAGVAVIGPGYDPAPAMPYGGGYVAEGEPLPIGEMRTNYSPAMSSPMGPAGLGPQPAPMMRPDPAIQAWHQMGMAERSVPRHHGALSRMLGVASVSNWLEERRTLRVMRKAAKSGMYAPMMTEMPGRAVIGH</sequence>
<name>A0A432MHL8_9BACT</name>
<keyword evidence="1" id="KW-0732">Signal</keyword>
<protein>
    <submittedName>
        <fullName evidence="2">Uncharacterized protein</fullName>
    </submittedName>
</protein>
<feature type="signal peptide" evidence="1">
    <location>
        <begin position="1"/>
        <end position="24"/>
    </location>
</feature>
<gene>
    <name evidence="2" type="ORF">TsocGM_16430</name>
</gene>
<proteinExistence type="predicted"/>
<dbReference type="EMBL" id="RYZH01000032">
    <property type="protein sequence ID" value="RUL86314.1"/>
    <property type="molecule type" value="Genomic_DNA"/>
</dbReference>
<reference evidence="2 3" key="2">
    <citation type="submission" date="2019-01" db="EMBL/GenBank/DDBJ databases">
        <title>Tautonia sociabilis, a novel thermotolerant planctomycete of Isosphaeraceae family, isolated from a 4000 m deep subterranean habitat.</title>
        <authorList>
            <person name="Kovaleva O.L."/>
            <person name="Elcheninov A.G."/>
            <person name="Van Heerden E."/>
            <person name="Toshchakov S.V."/>
            <person name="Novikov A."/>
            <person name="Bonch-Osmolovskaya E.A."/>
            <person name="Kublanov I.V."/>
        </authorList>
    </citation>
    <scope>NUCLEOTIDE SEQUENCE [LARGE SCALE GENOMIC DNA]</scope>
    <source>
        <strain evidence="2 3">GM2012</strain>
    </source>
</reference>
<dbReference type="Proteomes" id="UP000280296">
    <property type="component" value="Unassembled WGS sequence"/>
</dbReference>
<dbReference type="RefSeq" id="WP_126726549.1">
    <property type="nucleotide sequence ID" value="NZ_RYZH01000032.1"/>
</dbReference>
<evidence type="ECO:0000256" key="1">
    <source>
        <dbReference type="SAM" id="SignalP"/>
    </source>
</evidence>
<organism evidence="2 3">
    <name type="scientific">Tautonia sociabilis</name>
    <dbReference type="NCBI Taxonomy" id="2080755"/>
    <lineage>
        <taxon>Bacteria</taxon>
        <taxon>Pseudomonadati</taxon>
        <taxon>Planctomycetota</taxon>
        <taxon>Planctomycetia</taxon>
        <taxon>Isosphaerales</taxon>
        <taxon>Isosphaeraceae</taxon>
        <taxon>Tautonia</taxon>
    </lineage>
</organism>